<name>A0ABT3BD41_9RHOB</name>
<dbReference type="InterPro" id="IPR038282">
    <property type="entry name" value="DUF2267_sf"/>
</dbReference>
<dbReference type="RefSeq" id="WP_263843810.1">
    <property type="nucleotide sequence ID" value="NZ_JALIEB010000004.1"/>
</dbReference>
<protein>
    <submittedName>
        <fullName evidence="1">DUF2267 domain-containing protein</fullName>
    </submittedName>
</protein>
<comment type="caution">
    <text evidence="1">The sequence shown here is derived from an EMBL/GenBank/DDBJ whole genome shotgun (WGS) entry which is preliminary data.</text>
</comment>
<gene>
    <name evidence="1" type="ORF">MUB52_08635</name>
</gene>
<dbReference type="EMBL" id="JALIEB010000004">
    <property type="protein sequence ID" value="MCV3271492.1"/>
    <property type="molecule type" value="Genomic_DNA"/>
</dbReference>
<reference evidence="1 2" key="1">
    <citation type="submission" date="2022-04" db="EMBL/GenBank/DDBJ databases">
        <title>Roseobacter sp. WL0113 is a bacterium isolated from neritic sediment.</title>
        <authorList>
            <person name="Wang L."/>
            <person name="He W."/>
            <person name="Zhang D.-F."/>
        </authorList>
    </citation>
    <scope>NUCLEOTIDE SEQUENCE [LARGE SCALE GENOMIC DNA]</scope>
    <source>
        <strain evidence="1 2">WL0113</strain>
    </source>
</reference>
<accession>A0ABT3BD41</accession>
<evidence type="ECO:0000313" key="2">
    <source>
        <dbReference type="Proteomes" id="UP001208690"/>
    </source>
</evidence>
<dbReference type="Pfam" id="PF10025">
    <property type="entry name" value="DUF2267"/>
    <property type="match status" value="1"/>
</dbReference>
<keyword evidence="2" id="KW-1185">Reference proteome</keyword>
<dbReference type="InterPro" id="IPR018727">
    <property type="entry name" value="DUF2267"/>
</dbReference>
<dbReference type="Gene3D" id="1.10.490.110">
    <property type="entry name" value="Uncharacterized conserved protein DUF2267"/>
    <property type="match status" value="1"/>
</dbReference>
<sequence length="143" mass="16213">MSARGLEVIDHSIQTTYEWINELGGRLGWSSDRSTLRLLRTTLRHLRDHLLVDELAQFSAQLPLLIRGMLFEGWVPKATPIKERSAEDFVRHIEAQFGDTEEYRGVADITCVFKLLNAKISAGEVEDIRASLPSDIRALWPAP</sequence>
<dbReference type="Proteomes" id="UP001208690">
    <property type="component" value="Unassembled WGS sequence"/>
</dbReference>
<proteinExistence type="predicted"/>
<evidence type="ECO:0000313" key="1">
    <source>
        <dbReference type="EMBL" id="MCV3271492.1"/>
    </source>
</evidence>
<organism evidence="1 2">
    <name type="scientific">Roseobacter sinensis</name>
    <dbReference type="NCBI Taxonomy" id="2931391"/>
    <lineage>
        <taxon>Bacteria</taxon>
        <taxon>Pseudomonadati</taxon>
        <taxon>Pseudomonadota</taxon>
        <taxon>Alphaproteobacteria</taxon>
        <taxon>Rhodobacterales</taxon>
        <taxon>Roseobacteraceae</taxon>
        <taxon>Roseobacter</taxon>
    </lineage>
</organism>